<keyword evidence="3" id="KW-1185">Reference proteome</keyword>
<dbReference type="Pfam" id="PF13477">
    <property type="entry name" value="Glyco_trans_4_2"/>
    <property type="match status" value="1"/>
</dbReference>
<gene>
    <name evidence="2" type="ORF">FKG94_06130</name>
</gene>
<dbReference type="Pfam" id="PF13692">
    <property type="entry name" value="Glyco_trans_1_4"/>
    <property type="match status" value="1"/>
</dbReference>
<dbReference type="CDD" id="cd03808">
    <property type="entry name" value="GT4_CapM-like"/>
    <property type="match status" value="1"/>
</dbReference>
<feature type="domain" description="Glycosyltransferase subfamily 4-like N-terminal" evidence="1">
    <location>
        <begin position="4"/>
        <end position="141"/>
    </location>
</feature>
<dbReference type="InterPro" id="IPR028098">
    <property type="entry name" value="Glyco_trans_4-like_N"/>
</dbReference>
<reference evidence="2 3" key="1">
    <citation type="submission" date="2019-06" db="EMBL/GenBank/DDBJ databases">
        <title>Whole genome sequence for Cellvibrionaceae sp. R142.</title>
        <authorList>
            <person name="Wang G."/>
        </authorList>
    </citation>
    <scope>NUCLEOTIDE SEQUENCE [LARGE SCALE GENOMIC DNA]</scope>
    <source>
        <strain evidence="2 3">R142</strain>
    </source>
</reference>
<dbReference type="SUPFAM" id="SSF53756">
    <property type="entry name" value="UDP-Glycosyltransferase/glycogen phosphorylase"/>
    <property type="match status" value="1"/>
</dbReference>
<protein>
    <submittedName>
        <fullName evidence="2">Glycosyltransferase family 4 protein</fullName>
    </submittedName>
</protein>
<dbReference type="GO" id="GO:0016757">
    <property type="term" value="F:glycosyltransferase activity"/>
    <property type="evidence" value="ECO:0007669"/>
    <property type="project" value="UniProtKB-ARBA"/>
</dbReference>
<dbReference type="RefSeq" id="WP_142903313.1">
    <property type="nucleotide sequence ID" value="NZ_ML660089.1"/>
</dbReference>
<dbReference type="AlphaFoldDB" id="A0A545U4B1"/>
<sequence length="375" mass="42074">MKTKLIFFVTEDWYFCSHRLPIARAAKKNGYDVIVATRVRQHGDVIEKEGFRLLPLTLSRRSINPLSELALLLEIIRIYRKEKPDIVHHVALKPVIYGSIATKFLKNVKVVNAVAGLGFIFSSNRPLARILRPVIKFVYSRLFRNSNSVVIVQNPEDQQLLLQSLSVPDARVKLISGSGVDIKQFKNLREPSGPMVVTLVSRMLWDKGVGEFVNATKILKENGLSFRALLVGKPDSENPASVSREQLLRWQESGLIEWCGHRNDIPAVWAESHIAVLPSYYGEGVPKSLIEAAASGRAIVTTDMPGCREIVRNNRNGLLVPPRDVVALASALEKLMVNEFQRKEMGKCGRQIVEQEFSEELVVAASLDLYKRLLS</sequence>
<keyword evidence="2" id="KW-0808">Transferase</keyword>
<comment type="caution">
    <text evidence="2">The sequence shown here is derived from an EMBL/GenBank/DDBJ whole genome shotgun (WGS) entry which is preliminary data.</text>
</comment>
<dbReference type="PANTHER" id="PTHR12526:SF638">
    <property type="entry name" value="SPORE COAT PROTEIN SA"/>
    <property type="match status" value="1"/>
</dbReference>
<dbReference type="OrthoDB" id="9775208at2"/>
<proteinExistence type="predicted"/>
<dbReference type="Proteomes" id="UP000319732">
    <property type="component" value="Unassembled WGS sequence"/>
</dbReference>
<organism evidence="2 3">
    <name type="scientific">Exilibacterium tricleocarpae</name>
    <dbReference type="NCBI Taxonomy" id="2591008"/>
    <lineage>
        <taxon>Bacteria</taxon>
        <taxon>Pseudomonadati</taxon>
        <taxon>Pseudomonadota</taxon>
        <taxon>Gammaproteobacteria</taxon>
        <taxon>Cellvibrionales</taxon>
        <taxon>Cellvibrionaceae</taxon>
        <taxon>Exilibacterium</taxon>
    </lineage>
</organism>
<dbReference type="PANTHER" id="PTHR12526">
    <property type="entry name" value="GLYCOSYLTRANSFERASE"/>
    <property type="match status" value="1"/>
</dbReference>
<evidence type="ECO:0000259" key="1">
    <source>
        <dbReference type="Pfam" id="PF13477"/>
    </source>
</evidence>
<evidence type="ECO:0000313" key="3">
    <source>
        <dbReference type="Proteomes" id="UP000319732"/>
    </source>
</evidence>
<dbReference type="Gene3D" id="3.40.50.2000">
    <property type="entry name" value="Glycogen Phosphorylase B"/>
    <property type="match status" value="2"/>
</dbReference>
<evidence type="ECO:0000313" key="2">
    <source>
        <dbReference type="EMBL" id="TQV84233.1"/>
    </source>
</evidence>
<accession>A0A545U4B1</accession>
<name>A0A545U4B1_9GAMM</name>
<dbReference type="EMBL" id="VHSG01000006">
    <property type="protein sequence ID" value="TQV84233.1"/>
    <property type="molecule type" value="Genomic_DNA"/>
</dbReference>